<dbReference type="GO" id="GO:0051301">
    <property type="term" value="P:cell division"/>
    <property type="evidence" value="ECO:0007669"/>
    <property type="project" value="UniProtKB-KW"/>
</dbReference>
<keyword evidence="10" id="KW-1185">Reference proteome</keyword>
<name>A0A1V9A6Q5_SACPI</name>
<dbReference type="AlphaFoldDB" id="A0A1V9A6Q5"/>
<dbReference type="InterPro" id="IPR007793">
    <property type="entry name" value="DivIVA_fam"/>
</dbReference>
<feature type="compositionally biased region" description="Basic and acidic residues" evidence="8">
    <location>
        <begin position="143"/>
        <end position="189"/>
    </location>
</feature>
<sequence length="268" mass="29440">MAEAQASPTQATNTQFATAFRGYDQAQVDEHLSTLREELASAARHRDDATASVAELTKALSYAQKELADSKTALARMVDDPAGPAAMTERVKTMMQLAEEEIAELRAKAEQDAADTREAADAYAEKTRNKAQADAEQLAEQAAAERTRLDEEAQRQRDEQRKSTEDQLAADRERAENEAAELRRVTEEKADAMIAEAESRLAEARSLRREAYELRSTVLDRLTASQSALRQAVDRLGNDPAPEDESTESEPKGTAESGDRSGEEKQPA</sequence>
<dbReference type="Pfam" id="PF05103">
    <property type="entry name" value="DivIVA"/>
    <property type="match status" value="1"/>
</dbReference>
<evidence type="ECO:0000313" key="10">
    <source>
        <dbReference type="Proteomes" id="UP000192591"/>
    </source>
</evidence>
<feature type="region of interest" description="Disordered" evidence="8">
    <location>
        <begin position="108"/>
        <end position="189"/>
    </location>
</feature>
<reference evidence="9 10" key="1">
    <citation type="submission" date="2017-02" db="EMBL/GenBank/DDBJ databases">
        <title>Draft genome of Saccharomonospora sp. 154.</title>
        <authorList>
            <person name="Alonso-Carmona G.S."/>
            <person name="De La Haba R."/>
            <person name="Vera-Gargallo B."/>
            <person name="Sandoval-Trujillo A.H."/>
            <person name="Ramirez-Duran N."/>
            <person name="Ventosa A."/>
        </authorList>
    </citation>
    <scope>NUCLEOTIDE SEQUENCE [LARGE SCALE GENOMIC DNA]</scope>
    <source>
        <strain evidence="9 10">LRS4.154</strain>
    </source>
</reference>
<dbReference type="RefSeq" id="WP_081191821.1">
    <property type="nucleotide sequence ID" value="NZ_MWIH01000005.1"/>
</dbReference>
<keyword evidence="3" id="KW-0963">Cytoplasm</keyword>
<organism evidence="9 10">
    <name type="scientific">Saccharomonospora piscinae</name>
    <dbReference type="NCBI Taxonomy" id="687388"/>
    <lineage>
        <taxon>Bacteria</taxon>
        <taxon>Bacillati</taxon>
        <taxon>Actinomycetota</taxon>
        <taxon>Actinomycetes</taxon>
        <taxon>Pseudonocardiales</taxon>
        <taxon>Pseudonocardiaceae</taxon>
        <taxon>Saccharomonospora</taxon>
    </lineage>
</organism>
<dbReference type="InterPro" id="IPR019933">
    <property type="entry name" value="DivIVA_domain"/>
</dbReference>
<feature type="compositionally biased region" description="Basic and acidic residues" evidence="8">
    <location>
        <begin position="249"/>
        <end position="268"/>
    </location>
</feature>
<evidence type="ECO:0000256" key="2">
    <source>
        <dbReference type="ARBA" id="ARBA00018787"/>
    </source>
</evidence>
<proteinExistence type="predicted"/>
<gene>
    <name evidence="9" type="ORF">B1813_11800</name>
</gene>
<dbReference type="EMBL" id="MWIH01000005">
    <property type="protein sequence ID" value="OQO92815.1"/>
    <property type="molecule type" value="Genomic_DNA"/>
</dbReference>
<evidence type="ECO:0000256" key="1">
    <source>
        <dbReference type="ARBA" id="ARBA00004496"/>
    </source>
</evidence>
<dbReference type="GO" id="GO:0005737">
    <property type="term" value="C:cytoplasm"/>
    <property type="evidence" value="ECO:0007669"/>
    <property type="project" value="UniProtKB-SubCell"/>
</dbReference>
<dbReference type="STRING" id="1962155.B1813_11800"/>
<evidence type="ECO:0000256" key="5">
    <source>
        <dbReference type="ARBA" id="ARBA00023054"/>
    </source>
</evidence>
<keyword evidence="5" id="KW-0175">Coiled coil</keyword>
<feature type="region of interest" description="Disordered" evidence="8">
    <location>
        <begin position="230"/>
        <end position="268"/>
    </location>
</feature>
<evidence type="ECO:0000256" key="6">
    <source>
        <dbReference type="ARBA" id="ARBA00023306"/>
    </source>
</evidence>
<comment type="caution">
    <text evidence="9">The sequence shown here is derived from an EMBL/GenBank/DDBJ whole genome shotgun (WGS) entry which is preliminary data.</text>
</comment>
<dbReference type="NCBIfam" id="TIGR03544">
    <property type="entry name" value="DivI1A_domain"/>
    <property type="match status" value="1"/>
</dbReference>
<keyword evidence="4 9" id="KW-0132">Cell division</keyword>
<protein>
    <recommendedName>
        <fullName evidence="2">Cell wall synthesis protein Wag31</fullName>
    </recommendedName>
    <alternativeName>
        <fullName evidence="7">Antigen 84</fullName>
    </alternativeName>
</protein>
<evidence type="ECO:0000256" key="7">
    <source>
        <dbReference type="ARBA" id="ARBA00031737"/>
    </source>
</evidence>
<evidence type="ECO:0000256" key="8">
    <source>
        <dbReference type="SAM" id="MobiDB-lite"/>
    </source>
</evidence>
<evidence type="ECO:0000313" key="9">
    <source>
        <dbReference type="EMBL" id="OQO92815.1"/>
    </source>
</evidence>
<keyword evidence="6" id="KW-0131">Cell cycle</keyword>
<evidence type="ECO:0000256" key="4">
    <source>
        <dbReference type="ARBA" id="ARBA00022618"/>
    </source>
</evidence>
<evidence type="ECO:0000256" key="3">
    <source>
        <dbReference type="ARBA" id="ARBA00022490"/>
    </source>
</evidence>
<dbReference type="Proteomes" id="UP000192591">
    <property type="component" value="Unassembled WGS sequence"/>
</dbReference>
<dbReference type="Gene3D" id="6.10.250.660">
    <property type="match status" value="1"/>
</dbReference>
<feature type="compositionally biased region" description="Basic and acidic residues" evidence="8">
    <location>
        <begin position="108"/>
        <end position="133"/>
    </location>
</feature>
<accession>A0A1V9A6Q5</accession>
<comment type="subcellular location">
    <subcellularLocation>
        <location evidence="1">Cytoplasm</location>
    </subcellularLocation>
</comment>